<dbReference type="InterPro" id="IPR015661">
    <property type="entry name" value="Bub1/Mad3"/>
</dbReference>
<name>A0A7S4W0T2_9STRA</name>
<dbReference type="GO" id="GO:0007094">
    <property type="term" value="P:mitotic spindle assembly checkpoint signaling"/>
    <property type="evidence" value="ECO:0007669"/>
    <property type="project" value="InterPro"/>
</dbReference>
<dbReference type="EMBL" id="HBNS01044424">
    <property type="protein sequence ID" value="CAE4644175.1"/>
    <property type="molecule type" value="Transcribed_RNA"/>
</dbReference>
<accession>A0A7S4W0T2</accession>
<protein>
    <submittedName>
        <fullName evidence="1">Uncharacterized protein</fullName>
    </submittedName>
</protein>
<sequence length="143" mass="16351">MASKEDCDPLDIKFIGDIAARDMSTVAMREGIPWGADIDTYGLGASSYCLLFSSHIDVVQGSVSKRWRPIKPLRRHWNKKLWDTLFDTLLNSDGKNQNKFAGSHPNSLRALRKSFESYLDEGSRRKEVRSLLKRQNGILPKRR</sequence>
<dbReference type="PANTHER" id="PTHR14030">
    <property type="entry name" value="MITOTIC CHECKPOINT SERINE/THREONINE-PROTEIN KINASE BUB1"/>
    <property type="match status" value="1"/>
</dbReference>
<evidence type="ECO:0000313" key="1">
    <source>
        <dbReference type="EMBL" id="CAE4644175.1"/>
    </source>
</evidence>
<reference evidence="1" key="1">
    <citation type="submission" date="2021-01" db="EMBL/GenBank/DDBJ databases">
        <authorList>
            <person name="Corre E."/>
            <person name="Pelletier E."/>
            <person name="Niang G."/>
            <person name="Scheremetjew M."/>
            <person name="Finn R."/>
            <person name="Kale V."/>
            <person name="Holt S."/>
            <person name="Cochrane G."/>
            <person name="Meng A."/>
            <person name="Brown T."/>
            <person name="Cohen L."/>
        </authorList>
    </citation>
    <scope>NUCLEOTIDE SEQUENCE</scope>
    <source>
        <strain evidence="1">GSO104</strain>
    </source>
</reference>
<proteinExistence type="predicted"/>
<dbReference type="AlphaFoldDB" id="A0A7S4W0T2"/>
<dbReference type="Gene3D" id="1.10.510.10">
    <property type="entry name" value="Transferase(Phosphotransferase) domain 1"/>
    <property type="match status" value="1"/>
</dbReference>
<gene>
    <name evidence="1" type="ORF">DBRI00130_LOCUS34427</name>
</gene>
<organism evidence="1">
    <name type="scientific">Ditylum brightwellii</name>
    <dbReference type="NCBI Taxonomy" id="49249"/>
    <lineage>
        <taxon>Eukaryota</taxon>
        <taxon>Sar</taxon>
        <taxon>Stramenopiles</taxon>
        <taxon>Ochrophyta</taxon>
        <taxon>Bacillariophyta</taxon>
        <taxon>Mediophyceae</taxon>
        <taxon>Lithodesmiophycidae</taxon>
        <taxon>Lithodesmiales</taxon>
        <taxon>Lithodesmiaceae</taxon>
        <taxon>Ditylum</taxon>
    </lineage>
</organism>